<sequence length="74" mass="8285">MYSALLRLPEAMSKRDKLAYVDHIINLLDLRKCQNTIIGDNLKRGLSGGERKRANIACELLMNPTLLLLDTGVC</sequence>
<dbReference type="PANTHER" id="PTHR48041">
    <property type="entry name" value="ABC TRANSPORTER G FAMILY MEMBER 28"/>
    <property type="match status" value="1"/>
</dbReference>
<dbReference type="PANTHER" id="PTHR48041:SF63">
    <property type="entry name" value="EARLY GENE AT 23, ISOFORM C"/>
    <property type="match status" value="1"/>
</dbReference>
<evidence type="ECO:0000256" key="3">
    <source>
        <dbReference type="ARBA" id="ARBA00022448"/>
    </source>
</evidence>
<keyword evidence="3" id="KW-0813">Transport</keyword>
<comment type="subcellular location">
    <subcellularLocation>
        <location evidence="1">Membrane</location>
        <topology evidence="1">Multi-pass membrane protein</topology>
    </subcellularLocation>
</comment>
<evidence type="ECO:0000313" key="9">
    <source>
        <dbReference type="Proteomes" id="UP001235939"/>
    </source>
</evidence>
<organism evidence="8 9">
    <name type="scientific">Cordylochernes scorpioides</name>
    <dbReference type="NCBI Taxonomy" id="51811"/>
    <lineage>
        <taxon>Eukaryota</taxon>
        <taxon>Metazoa</taxon>
        <taxon>Ecdysozoa</taxon>
        <taxon>Arthropoda</taxon>
        <taxon>Chelicerata</taxon>
        <taxon>Arachnida</taxon>
        <taxon>Pseudoscorpiones</taxon>
        <taxon>Cheliferoidea</taxon>
        <taxon>Chernetidae</taxon>
        <taxon>Cordylochernes</taxon>
    </lineage>
</organism>
<evidence type="ECO:0000259" key="7">
    <source>
        <dbReference type="Pfam" id="PF00005"/>
    </source>
</evidence>
<dbReference type="EMBL" id="CP092872">
    <property type="protein sequence ID" value="UYV72878.1"/>
    <property type="molecule type" value="Genomic_DNA"/>
</dbReference>
<dbReference type="InterPro" id="IPR050352">
    <property type="entry name" value="ABCG_transporters"/>
</dbReference>
<accession>A0ABY6KW08</accession>
<gene>
    <name evidence="8" type="ORF">LAZ67_10001055</name>
</gene>
<evidence type="ECO:0000256" key="2">
    <source>
        <dbReference type="ARBA" id="ARBA00005814"/>
    </source>
</evidence>
<comment type="similarity">
    <text evidence="2">Belongs to the ABC transporter superfamily. ABCG family. Eye pigment precursor importer (TC 3.A.1.204) subfamily.</text>
</comment>
<keyword evidence="5" id="KW-1133">Transmembrane helix</keyword>
<dbReference type="SUPFAM" id="SSF52540">
    <property type="entry name" value="P-loop containing nucleoside triphosphate hydrolases"/>
    <property type="match status" value="1"/>
</dbReference>
<protein>
    <recommendedName>
        <fullName evidence="7">ABC transporter domain-containing protein</fullName>
    </recommendedName>
</protein>
<reference evidence="8 9" key="1">
    <citation type="submission" date="2022-01" db="EMBL/GenBank/DDBJ databases">
        <title>A chromosomal length assembly of Cordylochernes scorpioides.</title>
        <authorList>
            <person name="Zeh D."/>
            <person name="Zeh J."/>
        </authorList>
    </citation>
    <scope>NUCLEOTIDE SEQUENCE [LARGE SCALE GENOMIC DNA]</scope>
    <source>
        <strain evidence="8">IN4F17</strain>
        <tissue evidence="8">Whole Body</tissue>
    </source>
</reference>
<evidence type="ECO:0000256" key="4">
    <source>
        <dbReference type="ARBA" id="ARBA00022692"/>
    </source>
</evidence>
<dbReference type="Gene3D" id="3.40.50.300">
    <property type="entry name" value="P-loop containing nucleotide triphosphate hydrolases"/>
    <property type="match status" value="1"/>
</dbReference>
<dbReference type="InterPro" id="IPR003439">
    <property type="entry name" value="ABC_transporter-like_ATP-bd"/>
</dbReference>
<evidence type="ECO:0000256" key="6">
    <source>
        <dbReference type="ARBA" id="ARBA00023136"/>
    </source>
</evidence>
<dbReference type="Proteomes" id="UP001235939">
    <property type="component" value="Chromosome 10"/>
</dbReference>
<keyword evidence="6" id="KW-0472">Membrane</keyword>
<evidence type="ECO:0000256" key="5">
    <source>
        <dbReference type="ARBA" id="ARBA00022989"/>
    </source>
</evidence>
<evidence type="ECO:0000313" key="8">
    <source>
        <dbReference type="EMBL" id="UYV72878.1"/>
    </source>
</evidence>
<name>A0ABY6KW08_9ARAC</name>
<dbReference type="Pfam" id="PF00005">
    <property type="entry name" value="ABC_tran"/>
    <property type="match status" value="1"/>
</dbReference>
<keyword evidence="9" id="KW-1185">Reference proteome</keyword>
<feature type="domain" description="ABC transporter" evidence="7">
    <location>
        <begin position="18"/>
        <end position="70"/>
    </location>
</feature>
<dbReference type="InterPro" id="IPR027417">
    <property type="entry name" value="P-loop_NTPase"/>
</dbReference>
<keyword evidence="4" id="KW-0812">Transmembrane</keyword>
<evidence type="ECO:0000256" key="1">
    <source>
        <dbReference type="ARBA" id="ARBA00004141"/>
    </source>
</evidence>
<proteinExistence type="inferred from homology"/>